<dbReference type="SMART" id="SM00733">
    <property type="entry name" value="Mterf"/>
    <property type="match status" value="4"/>
</dbReference>
<dbReference type="GO" id="GO:0006390">
    <property type="term" value="P:mitochondrial transcription"/>
    <property type="evidence" value="ECO:0007669"/>
    <property type="project" value="TreeGrafter"/>
</dbReference>
<comment type="caution">
    <text evidence="3">The sequence shown here is derived from an EMBL/GenBank/DDBJ whole genome shotgun (WGS) entry which is preliminary data.</text>
</comment>
<keyword evidence="4" id="KW-1185">Reference proteome</keyword>
<dbReference type="EMBL" id="JAPWTK010000019">
    <property type="protein sequence ID" value="KAJ8958163.1"/>
    <property type="molecule type" value="Genomic_DNA"/>
</dbReference>
<dbReference type="InterPro" id="IPR038538">
    <property type="entry name" value="MTERF_sf"/>
</dbReference>
<dbReference type="Proteomes" id="UP001162162">
    <property type="component" value="Unassembled WGS sequence"/>
</dbReference>
<dbReference type="GO" id="GO:0005739">
    <property type="term" value="C:mitochondrion"/>
    <property type="evidence" value="ECO:0007669"/>
    <property type="project" value="TreeGrafter"/>
</dbReference>
<evidence type="ECO:0000313" key="3">
    <source>
        <dbReference type="EMBL" id="KAJ8958163.1"/>
    </source>
</evidence>
<comment type="similarity">
    <text evidence="1">Belongs to the mTERF family.</text>
</comment>
<proteinExistence type="inferred from homology"/>
<sequence>MVLRIVDKNPQWLSFSTQEIDERLGFFQNHFALTGDEVRLITIKAPKLITFPIHKIKLNSFVLKEEMGFSQEEIKQIIISKPSMLYRDQNKILKTFEFLHKTMNIPLEKILRTPEILTCRHKRLMERHLFLEKMERAQYDSRKPNYVALTTLVAGSDSHFSTEIAKSSIQIYNAFLKSL</sequence>
<dbReference type="AlphaFoldDB" id="A0AAV8Z248"/>
<keyword evidence="2" id="KW-0809">Transit peptide</keyword>
<dbReference type="Gene3D" id="1.25.70.10">
    <property type="entry name" value="Transcription termination factor 3, mitochondrial"/>
    <property type="match status" value="1"/>
</dbReference>
<dbReference type="InterPro" id="IPR003690">
    <property type="entry name" value="MTERF"/>
</dbReference>
<name>A0AAV8Z248_9CUCU</name>
<dbReference type="PANTHER" id="PTHR13068:SF112">
    <property type="entry name" value="TRANSCRIPTION TERMINATION FACTOR 3, MITOCHONDRIAL"/>
    <property type="match status" value="1"/>
</dbReference>
<accession>A0AAV8Z248</accession>
<dbReference type="GO" id="GO:0003676">
    <property type="term" value="F:nucleic acid binding"/>
    <property type="evidence" value="ECO:0007669"/>
    <property type="project" value="InterPro"/>
</dbReference>
<evidence type="ECO:0000256" key="1">
    <source>
        <dbReference type="ARBA" id="ARBA00007692"/>
    </source>
</evidence>
<evidence type="ECO:0000313" key="4">
    <source>
        <dbReference type="Proteomes" id="UP001162162"/>
    </source>
</evidence>
<dbReference type="Pfam" id="PF02536">
    <property type="entry name" value="mTERF"/>
    <property type="match status" value="1"/>
</dbReference>
<protein>
    <submittedName>
        <fullName evidence="3">Uncharacterized protein</fullName>
    </submittedName>
</protein>
<dbReference type="PANTHER" id="PTHR13068">
    <property type="entry name" value="CGI-12 PROTEIN-RELATED"/>
    <property type="match status" value="1"/>
</dbReference>
<organism evidence="3 4">
    <name type="scientific">Aromia moschata</name>
    <dbReference type="NCBI Taxonomy" id="1265417"/>
    <lineage>
        <taxon>Eukaryota</taxon>
        <taxon>Metazoa</taxon>
        <taxon>Ecdysozoa</taxon>
        <taxon>Arthropoda</taxon>
        <taxon>Hexapoda</taxon>
        <taxon>Insecta</taxon>
        <taxon>Pterygota</taxon>
        <taxon>Neoptera</taxon>
        <taxon>Endopterygota</taxon>
        <taxon>Coleoptera</taxon>
        <taxon>Polyphaga</taxon>
        <taxon>Cucujiformia</taxon>
        <taxon>Chrysomeloidea</taxon>
        <taxon>Cerambycidae</taxon>
        <taxon>Cerambycinae</taxon>
        <taxon>Callichromatini</taxon>
        <taxon>Aromia</taxon>
    </lineage>
</organism>
<dbReference type="GO" id="GO:0061668">
    <property type="term" value="P:mitochondrial ribosome assembly"/>
    <property type="evidence" value="ECO:0007669"/>
    <property type="project" value="TreeGrafter"/>
</dbReference>
<gene>
    <name evidence="3" type="ORF">NQ318_006102</name>
</gene>
<evidence type="ECO:0000256" key="2">
    <source>
        <dbReference type="ARBA" id="ARBA00022946"/>
    </source>
</evidence>
<reference evidence="3" key="1">
    <citation type="journal article" date="2023" name="Insect Mol. Biol.">
        <title>Genome sequencing provides insights into the evolution of gene families encoding plant cell wall-degrading enzymes in longhorned beetles.</title>
        <authorList>
            <person name="Shin N.R."/>
            <person name="Okamura Y."/>
            <person name="Kirsch R."/>
            <person name="Pauchet Y."/>
        </authorList>
    </citation>
    <scope>NUCLEOTIDE SEQUENCE</scope>
    <source>
        <strain evidence="3">AMC_N1</strain>
    </source>
</reference>